<feature type="chain" id="PRO_5042102933" evidence="2">
    <location>
        <begin position="16"/>
        <end position="175"/>
    </location>
</feature>
<keyword evidence="2" id="KW-0732">Signal</keyword>
<evidence type="ECO:0000313" key="4">
    <source>
        <dbReference type="Proteomes" id="UP000829354"/>
    </source>
</evidence>
<dbReference type="AlphaFoldDB" id="A0AAE9JSH7"/>
<evidence type="ECO:0000313" key="3">
    <source>
        <dbReference type="EMBL" id="UMM42538.1"/>
    </source>
</evidence>
<keyword evidence="1" id="KW-1133">Transmembrane helix</keyword>
<evidence type="ECO:0000256" key="2">
    <source>
        <dbReference type="SAM" id="SignalP"/>
    </source>
</evidence>
<gene>
    <name evidence="3" type="ORF">L5515_018333</name>
</gene>
<dbReference type="Proteomes" id="UP000829354">
    <property type="component" value="Chromosome X"/>
</dbReference>
<keyword evidence="1" id="KW-0812">Transmembrane</keyword>
<dbReference type="EMBL" id="CP092625">
    <property type="protein sequence ID" value="UMM42538.1"/>
    <property type="molecule type" value="Genomic_DNA"/>
</dbReference>
<name>A0AAE9JSH7_CAEBR</name>
<proteinExistence type="predicted"/>
<keyword evidence="4" id="KW-1185">Reference proteome</keyword>
<keyword evidence="1" id="KW-0472">Membrane</keyword>
<organism evidence="3 4">
    <name type="scientific">Caenorhabditis briggsae</name>
    <dbReference type="NCBI Taxonomy" id="6238"/>
    <lineage>
        <taxon>Eukaryota</taxon>
        <taxon>Metazoa</taxon>
        <taxon>Ecdysozoa</taxon>
        <taxon>Nematoda</taxon>
        <taxon>Chromadorea</taxon>
        <taxon>Rhabditida</taxon>
        <taxon>Rhabditina</taxon>
        <taxon>Rhabditomorpha</taxon>
        <taxon>Rhabditoidea</taxon>
        <taxon>Rhabditidae</taxon>
        <taxon>Peloderinae</taxon>
        <taxon>Caenorhabditis</taxon>
    </lineage>
</organism>
<feature type="transmembrane region" description="Helical" evidence="1">
    <location>
        <begin position="85"/>
        <end position="111"/>
    </location>
</feature>
<evidence type="ECO:0000256" key="1">
    <source>
        <dbReference type="SAM" id="Phobius"/>
    </source>
</evidence>
<sequence length="175" mass="19182">MLVLALFGLISTVSGAKWPNTTTMMTTTDGAGKSSISGMWVTCHTSLENCLEACYMSCYITDLCNDEPDMAACAPGLTQMVILTLLFVIFLTTCCGVLCFFAPCCCCAIIYKGYRARQAGRRNRNEADNIAYPSAPPLLAKTIWSTPTASIYWFGQRPPHTTLDKRLRLFSSVVC</sequence>
<feature type="signal peptide" evidence="2">
    <location>
        <begin position="1"/>
        <end position="15"/>
    </location>
</feature>
<accession>A0AAE9JSH7</accession>
<protein>
    <submittedName>
        <fullName evidence="3">Uncharacterized protein</fullName>
    </submittedName>
</protein>
<reference evidence="3 4" key="1">
    <citation type="submission" date="2022-04" db="EMBL/GenBank/DDBJ databases">
        <title>Chromosome-level reference genomes for two strains of Caenorhabditis briggsae: an improved platform for comparative genomics.</title>
        <authorList>
            <person name="Stevens L."/>
            <person name="Andersen E."/>
        </authorList>
    </citation>
    <scope>NUCLEOTIDE SEQUENCE [LARGE SCALE GENOMIC DNA]</scope>
    <source>
        <strain evidence="3">VX34</strain>
        <tissue evidence="3">Whole-organism</tissue>
    </source>
</reference>